<feature type="transmembrane region" description="Helical" evidence="8">
    <location>
        <begin position="44"/>
        <end position="60"/>
    </location>
</feature>
<organism evidence="11 12">
    <name type="scientific">Weissella coleopterorum</name>
    <dbReference type="NCBI Taxonomy" id="2714949"/>
    <lineage>
        <taxon>Bacteria</taxon>
        <taxon>Bacillati</taxon>
        <taxon>Bacillota</taxon>
        <taxon>Bacilli</taxon>
        <taxon>Lactobacillales</taxon>
        <taxon>Lactobacillaceae</taxon>
        <taxon>Weissella</taxon>
    </lineage>
</organism>
<evidence type="ECO:0000256" key="3">
    <source>
        <dbReference type="ARBA" id="ARBA00022448"/>
    </source>
</evidence>
<keyword evidence="4 8" id="KW-0812">Transmembrane</keyword>
<feature type="domain" description="Cation efflux protein cytoplasmic" evidence="10">
    <location>
        <begin position="208"/>
        <end position="282"/>
    </location>
</feature>
<feature type="domain" description="Cation efflux protein transmembrane" evidence="9">
    <location>
        <begin position="15"/>
        <end position="204"/>
    </location>
</feature>
<dbReference type="InterPro" id="IPR027470">
    <property type="entry name" value="Cation_efflux_CTD"/>
</dbReference>
<dbReference type="GO" id="GO:0005385">
    <property type="term" value="F:zinc ion transmembrane transporter activity"/>
    <property type="evidence" value="ECO:0007669"/>
    <property type="project" value="TreeGrafter"/>
</dbReference>
<feature type="transmembrane region" description="Helical" evidence="8">
    <location>
        <begin position="148"/>
        <end position="173"/>
    </location>
</feature>
<dbReference type="PANTHER" id="PTHR11562">
    <property type="entry name" value="CATION EFFLUX PROTEIN/ ZINC TRANSPORTER"/>
    <property type="match status" value="1"/>
</dbReference>
<name>A0A6G8B271_9LACO</name>
<dbReference type="SUPFAM" id="SSF161111">
    <property type="entry name" value="Cation efflux protein transmembrane domain-like"/>
    <property type="match status" value="1"/>
</dbReference>
<comment type="subcellular location">
    <subcellularLocation>
        <location evidence="1">Membrane</location>
        <topology evidence="1">Multi-pass membrane protein</topology>
    </subcellularLocation>
</comment>
<dbReference type="InterPro" id="IPR050681">
    <property type="entry name" value="CDF/SLC30A"/>
</dbReference>
<evidence type="ECO:0000256" key="1">
    <source>
        <dbReference type="ARBA" id="ARBA00004141"/>
    </source>
</evidence>
<dbReference type="PANTHER" id="PTHR11562:SF17">
    <property type="entry name" value="RE54080P-RELATED"/>
    <property type="match status" value="1"/>
</dbReference>
<keyword evidence="5 8" id="KW-1133">Transmembrane helix</keyword>
<dbReference type="Gene3D" id="1.20.1510.10">
    <property type="entry name" value="Cation efflux protein transmembrane domain"/>
    <property type="match status" value="1"/>
</dbReference>
<evidence type="ECO:0000313" key="11">
    <source>
        <dbReference type="EMBL" id="QIL51263.1"/>
    </source>
</evidence>
<evidence type="ECO:0000256" key="2">
    <source>
        <dbReference type="ARBA" id="ARBA00008873"/>
    </source>
</evidence>
<dbReference type="InterPro" id="IPR036837">
    <property type="entry name" value="Cation_efflux_CTD_sf"/>
</dbReference>
<keyword evidence="6" id="KW-0406">Ion transport</keyword>
<dbReference type="InterPro" id="IPR002524">
    <property type="entry name" value="Cation_efflux"/>
</dbReference>
<evidence type="ECO:0000256" key="4">
    <source>
        <dbReference type="ARBA" id="ARBA00022692"/>
    </source>
</evidence>
<accession>A0A6G8B271</accession>
<feature type="transmembrane region" description="Helical" evidence="8">
    <location>
        <begin position="12"/>
        <end position="38"/>
    </location>
</feature>
<dbReference type="InterPro" id="IPR027469">
    <property type="entry name" value="Cation_efflux_TMD_sf"/>
</dbReference>
<reference evidence="11 12" key="1">
    <citation type="submission" date="2020-03" db="EMBL/GenBank/DDBJ databases">
        <title>Weissella sp. nov., isolated from Cybister lewisianus.</title>
        <authorList>
            <person name="Hyun D.-W."/>
            <person name="Bae J.-W."/>
        </authorList>
    </citation>
    <scope>NUCLEOTIDE SEQUENCE [LARGE SCALE GENOMIC DNA]</scope>
    <source>
        <strain evidence="11 12">HDW19</strain>
    </source>
</reference>
<dbReference type="EMBL" id="CP049888">
    <property type="protein sequence ID" value="QIL51263.1"/>
    <property type="molecule type" value="Genomic_DNA"/>
</dbReference>
<evidence type="ECO:0000256" key="8">
    <source>
        <dbReference type="SAM" id="Phobius"/>
    </source>
</evidence>
<evidence type="ECO:0000259" key="9">
    <source>
        <dbReference type="Pfam" id="PF01545"/>
    </source>
</evidence>
<dbReference type="Proteomes" id="UP000500741">
    <property type="component" value="Chromosome"/>
</dbReference>
<evidence type="ECO:0000313" key="12">
    <source>
        <dbReference type="Proteomes" id="UP000500741"/>
    </source>
</evidence>
<evidence type="ECO:0000256" key="5">
    <source>
        <dbReference type="ARBA" id="ARBA00022989"/>
    </source>
</evidence>
<dbReference type="Pfam" id="PF01545">
    <property type="entry name" value="Cation_efflux"/>
    <property type="match status" value="1"/>
</dbReference>
<feature type="transmembrane region" description="Helical" evidence="8">
    <location>
        <begin position="112"/>
        <end position="136"/>
    </location>
</feature>
<dbReference type="AlphaFoldDB" id="A0A6G8B271"/>
<dbReference type="KEGG" id="wco:G7084_03010"/>
<keyword evidence="3" id="KW-0813">Transport</keyword>
<protein>
    <submittedName>
        <fullName evidence="11">Cation transporter</fullName>
    </submittedName>
</protein>
<feature type="transmembrane region" description="Helical" evidence="8">
    <location>
        <begin position="81"/>
        <end position="100"/>
    </location>
</feature>
<dbReference type="InterPro" id="IPR058533">
    <property type="entry name" value="Cation_efflux_TM"/>
</dbReference>
<dbReference type="NCBIfam" id="TIGR01297">
    <property type="entry name" value="CDF"/>
    <property type="match status" value="1"/>
</dbReference>
<evidence type="ECO:0000259" key="10">
    <source>
        <dbReference type="Pfam" id="PF16916"/>
    </source>
</evidence>
<evidence type="ECO:0000256" key="7">
    <source>
        <dbReference type="ARBA" id="ARBA00023136"/>
    </source>
</evidence>
<feature type="transmembrane region" description="Helical" evidence="8">
    <location>
        <begin position="179"/>
        <end position="196"/>
    </location>
</feature>
<dbReference type="GO" id="GO:0005886">
    <property type="term" value="C:plasma membrane"/>
    <property type="evidence" value="ECO:0007669"/>
    <property type="project" value="TreeGrafter"/>
</dbReference>
<evidence type="ECO:0000256" key="6">
    <source>
        <dbReference type="ARBA" id="ARBA00023065"/>
    </source>
</evidence>
<gene>
    <name evidence="11" type="ORF">G7084_03010</name>
</gene>
<keyword evidence="12" id="KW-1185">Reference proteome</keyword>
<keyword evidence="7 8" id="KW-0472">Membrane</keyword>
<dbReference type="SUPFAM" id="SSF160240">
    <property type="entry name" value="Cation efflux protein cytoplasmic domain-like"/>
    <property type="match status" value="1"/>
</dbReference>
<sequence>MKHEHGNEMNNKNYLIATIMNVIITGAELVGGLLAGSLALVSDAIHNLTDVISLVIAWTAQRISSKEMTTKNTFGYRRAQIIAAFVNSTFLIMVSLFLIIESIRGFLNPHPIQGALMLVIAVIGLVANIVTGLVLARNEGNLNQRAALLHVIGDALSSVGVIFAAVMITWVNWLWLDPLITLLVAIYIMHETWSVLKEATNILMEANPDVDLQAIKKVVLSCSYVKGAHHFHVWQLDEDRTLLTFHVTMENQSLTQVEKSILEIQEVISEKYHIDHVTIQPEVDHIDDQIVDTNECQTN</sequence>
<dbReference type="Pfam" id="PF16916">
    <property type="entry name" value="ZT_dimer"/>
    <property type="match status" value="1"/>
</dbReference>
<comment type="similarity">
    <text evidence="2">Belongs to the cation diffusion facilitator (CDF) transporter (TC 2.A.4) family. SLC30A subfamily.</text>
</comment>
<proteinExistence type="inferred from homology"/>